<keyword evidence="2" id="KW-1185">Reference proteome</keyword>
<dbReference type="AlphaFoldDB" id="A0AAE1SFD1"/>
<dbReference type="EMBL" id="JAVYJV010000006">
    <property type="protein sequence ID" value="KAK4368388.1"/>
    <property type="molecule type" value="Genomic_DNA"/>
</dbReference>
<proteinExistence type="predicted"/>
<gene>
    <name evidence="1" type="ORF">RND71_012180</name>
</gene>
<organism evidence="1 2">
    <name type="scientific">Anisodus tanguticus</name>
    <dbReference type="NCBI Taxonomy" id="243964"/>
    <lineage>
        <taxon>Eukaryota</taxon>
        <taxon>Viridiplantae</taxon>
        <taxon>Streptophyta</taxon>
        <taxon>Embryophyta</taxon>
        <taxon>Tracheophyta</taxon>
        <taxon>Spermatophyta</taxon>
        <taxon>Magnoliopsida</taxon>
        <taxon>eudicotyledons</taxon>
        <taxon>Gunneridae</taxon>
        <taxon>Pentapetalae</taxon>
        <taxon>asterids</taxon>
        <taxon>lamiids</taxon>
        <taxon>Solanales</taxon>
        <taxon>Solanaceae</taxon>
        <taxon>Solanoideae</taxon>
        <taxon>Hyoscyameae</taxon>
        <taxon>Anisodus</taxon>
    </lineage>
</organism>
<evidence type="ECO:0000313" key="2">
    <source>
        <dbReference type="Proteomes" id="UP001291623"/>
    </source>
</evidence>
<dbReference type="Proteomes" id="UP001291623">
    <property type="component" value="Unassembled WGS sequence"/>
</dbReference>
<evidence type="ECO:0000313" key="1">
    <source>
        <dbReference type="EMBL" id="KAK4368388.1"/>
    </source>
</evidence>
<comment type="caution">
    <text evidence="1">The sequence shown here is derived from an EMBL/GenBank/DDBJ whole genome shotgun (WGS) entry which is preliminary data.</text>
</comment>
<sequence>MKGYDGQNQIQDIESYSKIGSSDYECARTQHCPCQKSPPVLGHGHRAMQARRSYLYGNLSQRLFNPLQDFKMKNGAIVLARNFNDDENVNHHLQNSFARTRHETTDKFSR</sequence>
<reference evidence="1" key="1">
    <citation type="submission" date="2023-12" db="EMBL/GenBank/DDBJ databases">
        <title>Genome assembly of Anisodus tanguticus.</title>
        <authorList>
            <person name="Wang Y.-J."/>
        </authorList>
    </citation>
    <scope>NUCLEOTIDE SEQUENCE</scope>
    <source>
        <strain evidence="1">KB-2021</strain>
        <tissue evidence="1">Leaf</tissue>
    </source>
</reference>
<accession>A0AAE1SFD1</accession>
<protein>
    <submittedName>
        <fullName evidence="1">Uncharacterized protein</fullName>
    </submittedName>
</protein>
<name>A0AAE1SFD1_9SOLA</name>